<dbReference type="PANTHER" id="PTHR34847">
    <property type="entry name" value="NODULATION PROTEIN U"/>
    <property type="match status" value="1"/>
</dbReference>
<name>X1VSG2_9ZZZZ</name>
<sequence>QGRMEFGPRALGNRSILGDARSPKMQETMNLKIKFRESFRPFAPTVIIERASDYFEIDRESPYMLLVAPVKKEIRRETSDEQRNLFGLDKLHVVRSIIPAVTHVDYSARLQTVNKDDNPLYHPMISKFDEKYGCPVIINTSFNVRGEPIVCTTEDAYLCFMRTNMDYLIMGNFLIEKKEQKPLDKDIDWLKEFELD</sequence>
<comment type="caution">
    <text evidence="2">The sequence shown here is derived from an EMBL/GenBank/DDBJ whole genome shotgun (WGS) entry which is preliminary data.</text>
</comment>
<reference evidence="2" key="1">
    <citation type="journal article" date="2014" name="Front. Microbiol.">
        <title>High frequency of phylogenetically diverse reductive dehalogenase-homologous genes in deep subseafloor sedimentary metagenomes.</title>
        <authorList>
            <person name="Kawai M."/>
            <person name="Futagami T."/>
            <person name="Toyoda A."/>
            <person name="Takaki Y."/>
            <person name="Nishi S."/>
            <person name="Hori S."/>
            <person name="Arai W."/>
            <person name="Tsubouchi T."/>
            <person name="Morono Y."/>
            <person name="Uchiyama I."/>
            <person name="Ito T."/>
            <person name="Fujiyama A."/>
            <person name="Inagaki F."/>
            <person name="Takami H."/>
        </authorList>
    </citation>
    <scope>NUCLEOTIDE SEQUENCE</scope>
    <source>
        <strain evidence="2">Expedition CK06-06</strain>
    </source>
</reference>
<feature type="non-terminal residue" evidence="2">
    <location>
        <position position="1"/>
    </location>
</feature>
<dbReference type="InterPro" id="IPR031730">
    <property type="entry name" value="Carbam_trans_C"/>
</dbReference>
<dbReference type="PANTHER" id="PTHR34847:SF1">
    <property type="entry name" value="NODULATION PROTEIN U"/>
    <property type="match status" value="1"/>
</dbReference>
<organism evidence="2">
    <name type="scientific">marine sediment metagenome</name>
    <dbReference type="NCBI Taxonomy" id="412755"/>
    <lineage>
        <taxon>unclassified sequences</taxon>
        <taxon>metagenomes</taxon>
        <taxon>ecological metagenomes</taxon>
    </lineage>
</organism>
<dbReference type="InterPro" id="IPR038152">
    <property type="entry name" value="Carbam_trans_C_sf"/>
</dbReference>
<feature type="domain" description="Carbamoyltransferase C-terminal" evidence="1">
    <location>
        <begin position="1"/>
        <end position="177"/>
    </location>
</feature>
<evidence type="ECO:0000313" key="2">
    <source>
        <dbReference type="EMBL" id="GAJ12665.1"/>
    </source>
</evidence>
<dbReference type="AlphaFoldDB" id="X1VSG2"/>
<dbReference type="Pfam" id="PF16861">
    <property type="entry name" value="Carbam_trans_C"/>
    <property type="match status" value="1"/>
</dbReference>
<evidence type="ECO:0000259" key="1">
    <source>
        <dbReference type="Pfam" id="PF16861"/>
    </source>
</evidence>
<protein>
    <recommendedName>
        <fullName evidence="1">Carbamoyltransferase C-terminal domain-containing protein</fullName>
    </recommendedName>
</protein>
<proteinExistence type="predicted"/>
<gene>
    <name evidence="2" type="ORF">S12H4_45879</name>
</gene>
<dbReference type="InterPro" id="IPR051338">
    <property type="entry name" value="NodU/CmcH_Carbamoyltrnsfr"/>
</dbReference>
<dbReference type="EMBL" id="BARW01028415">
    <property type="protein sequence ID" value="GAJ12665.1"/>
    <property type="molecule type" value="Genomic_DNA"/>
</dbReference>
<accession>X1VSG2</accession>
<dbReference type="Gene3D" id="3.90.870.20">
    <property type="entry name" value="Carbamoyltransferase, C-terminal domain"/>
    <property type="match status" value="1"/>
</dbReference>